<dbReference type="Gene3D" id="3.30.530.20">
    <property type="match status" value="1"/>
</dbReference>
<feature type="domain" description="Activator of Hsp90 ATPase homologue 1/2-like C-terminal" evidence="2">
    <location>
        <begin position="15"/>
        <end position="141"/>
    </location>
</feature>
<keyword evidence="4" id="KW-1185">Reference proteome</keyword>
<evidence type="ECO:0000313" key="4">
    <source>
        <dbReference type="Proteomes" id="UP001596170"/>
    </source>
</evidence>
<accession>A0ABW1LA22</accession>
<protein>
    <submittedName>
        <fullName evidence="3">SRPBCC family protein</fullName>
    </submittedName>
</protein>
<dbReference type="InterPro" id="IPR013538">
    <property type="entry name" value="ASHA1/2-like_C"/>
</dbReference>
<comment type="similarity">
    <text evidence="1">Belongs to the AHA1 family.</text>
</comment>
<name>A0ABW1LA22_9BACL</name>
<dbReference type="EMBL" id="JBHSRI010000025">
    <property type="protein sequence ID" value="MFC6040760.1"/>
    <property type="molecule type" value="Genomic_DNA"/>
</dbReference>
<evidence type="ECO:0000313" key="3">
    <source>
        <dbReference type="EMBL" id="MFC6040760.1"/>
    </source>
</evidence>
<gene>
    <name evidence="3" type="ORF">ACFPYN_15135</name>
</gene>
<evidence type="ECO:0000259" key="2">
    <source>
        <dbReference type="Pfam" id="PF08327"/>
    </source>
</evidence>
<organism evidence="3 4">
    <name type="scientific">Paenisporosarcina macmurdoensis</name>
    <dbReference type="NCBI Taxonomy" id="212659"/>
    <lineage>
        <taxon>Bacteria</taxon>
        <taxon>Bacillati</taxon>
        <taxon>Bacillota</taxon>
        <taxon>Bacilli</taxon>
        <taxon>Bacillales</taxon>
        <taxon>Caryophanaceae</taxon>
        <taxon>Paenisporosarcina</taxon>
    </lineage>
</organism>
<dbReference type="CDD" id="cd08893">
    <property type="entry name" value="SRPBCC_CalC_Aha1-like_GntR-HTH"/>
    <property type="match status" value="1"/>
</dbReference>
<dbReference type="SUPFAM" id="SSF55961">
    <property type="entry name" value="Bet v1-like"/>
    <property type="match status" value="1"/>
</dbReference>
<dbReference type="Proteomes" id="UP001596170">
    <property type="component" value="Unassembled WGS sequence"/>
</dbReference>
<dbReference type="Pfam" id="PF08327">
    <property type="entry name" value="AHSA1"/>
    <property type="match status" value="1"/>
</dbReference>
<proteinExistence type="inferred from homology"/>
<sequence length="150" mass="17393">MKPSTYQYVTYISSTAEKVWDALTNTNHTEQYFFGTAIQSDWQVGSRVEYSRGEVTDFGEILSYEPHQEMSYTWESVSDETIRLEPTVVTFHLQEISEDIVKLTLIHENLMDADYVDEPNTFRGLNNGWPFILSNLKSYLETGEIMKVTI</sequence>
<dbReference type="InterPro" id="IPR023393">
    <property type="entry name" value="START-like_dom_sf"/>
</dbReference>
<dbReference type="RefSeq" id="WP_377735318.1">
    <property type="nucleotide sequence ID" value="NZ_JBHSRI010000025.1"/>
</dbReference>
<evidence type="ECO:0000256" key="1">
    <source>
        <dbReference type="ARBA" id="ARBA00006817"/>
    </source>
</evidence>
<reference evidence="4" key="1">
    <citation type="journal article" date="2019" name="Int. J. Syst. Evol. Microbiol.">
        <title>The Global Catalogue of Microorganisms (GCM) 10K type strain sequencing project: providing services to taxonomists for standard genome sequencing and annotation.</title>
        <authorList>
            <consortium name="The Broad Institute Genomics Platform"/>
            <consortium name="The Broad Institute Genome Sequencing Center for Infectious Disease"/>
            <person name="Wu L."/>
            <person name="Ma J."/>
        </authorList>
    </citation>
    <scope>NUCLEOTIDE SEQUENCE [LARGE SCALE GENOMIC DNA]</scope>
    <source>
        <strain evidence="4">CCUG 54527</strain>
    </source>
</reference>
<comment type="caution">
    <text evidence="3">The sequence shown here is derived from an EMBL/GenBank/DDBJ whole genome shotgun (WGS) entry which is preliminary data.</text>
</comment>